<dbReference type="EMBL" id="JACVVK020000423">
    <property type="protein sequence ID" value="KAK7474845.1"/>
    <property type="molecule type" value="Genomic_DNA"/>
</dbReference>
<dbReference type="InterPro" id="IPR000210">
    <property type="entry name" value="BTB/POZ_dom"/>
</dbReference>
<feature type="domain" description="BTB" evidence="3">
    <location>
        <begin position="51"/>
        <end position="118"/>
    </location>
</feature>
<dbReference type="InterPro" id="IPR011705">
    <property type="entry name" value="BACK"/>
</dbReference>
<evidence type="ECO:0000313" key="4">
    <source>
        <dbReference type="EMBL" id="KAK7474845.1"/>
    </source>
</evidence>
<dbReference type="Pfam" id="PF07707">
    <property type="entry name" value="BACK"/>
    <property type="match status" value="1"/>
</dbReference>
<dbReference type="Pfam" id="PF24681">
    <property type="entry name" value="Kelch_KLHDC2_KLHL20_DRC7"/>
    <property type="match status" value="1"/>
</dbReference>
<gene>
    <name evidence="4" type="ORF">BaRGS_00033917</name>
</gene>
<comment type="caution">
    <text evidence="4">The sequence shown here is derived from an EMBL/GenBank/DDBJ whole genome shotgun (WGS) entry which is preliminary data.</text>
</comment>
<dbReference type="InterPro" id="IPR011333">
    <property type="entry name" value="SKP1/BTB/POZ_sf"/>
</dbReference>
<evidence type="ECO:0000256" key="2">
    <source>
        <dbReference type="ARBA" id="ARBA00022737"/>
    </source>
</evidence>
<dbReference type="Pfam" id="PF00651">
    <property type="entry name" value="BTB"/>
    <property type="match status" value="1"/>
</dbReference>
<protein>
    <recommendedName>
        <fullName evidence="3">BTB domain-containing protein</fullName>
    </recommendedName>
</protein>
<dbReference type="PIRSF" id="PIRSF037037">
    <property type="entry name" value="Kelch-like_protein_gigaxonin"/>
    <property type="match status" value="1"/>
</dbReference>
<name>A0ABD0JIU0_9CAEN</name>
<dbReference type="PANTHER" id="PTHR45632">
    <property type="entry name" value="LD33804P"/>
    <property type="match status" value="1"/>
</dbReference>
<evidence type="ECO:0000259" key="3">
    <source>
        <dbReference type="PROSITE" id="PS50097"/>
    </source>
</evidence>
<reference evidence="4 5" key="1">
    <citation type="journal article" date="2023" name="Sci. Data">
        <title>Genome assembly of the Korean intertidal mud-creeper Batillaria attramentaria.</title>
        <authorList>
            <person name="Patra A.K."/>
            <person name="Ho P.T."/>
            <person name="Jun S."/>
            <person name="Lee S.J."/>
            <person name="Kim Y."/>
            <person name="Won Y.J."/>
        </authorList>
    </citation>
    <scope>NUCLEOTIDE SEQUENCE [LARGE SCALE GENOMIC DNA]</scope>
    <source>
        <strain evidence="4">Wonlab-2016</strain>
    </source>
</reference>
<keyword evidence="2" id="KW-0677">Repeat</keyword>
<dbReference type="Pfam" id="PF01344">
    <property type="entry name" value="Kelch_1"/>
    <property type="match status" value="1"/>
</dbReference>
<dbReference type="PANTHER" id="PTHR45632:SF3">
    <property type="entry name" value="KELCH-LIKE PROTEIN 32"/>
    <property type="match status" value="1"/>
</dbReference>
<sequence length="608" mass="67388">MPVTETAVTEAGSSLKCGDADHPGLFAFEESDHSTRLLAGLSYLRECGHLFDVTLVAGGQEFPAHRVVLASCSDYFRAMFTDGLKECSQYRIVLNGVTAEGMAQLIDFAYTSKLNINKDNVVAVLSGATHVQILPAVAACESYLCANLCLDNCLEVAKMAELYCLNRLQQYVHCFICKHWTQFTMTVDFMHMPVQLLASVLKSEYPVNCVEVEVLTAVLSWVDFDLSERTVSLPGLLQHVLLGNLQPAELQSVLESCLYQRVVSADPALESCLTRHYNPDELSVKVPGVLNKRGYFEALLVAGGFNVDAGMNNDVMYLDPDCQKLMPLTRIPHVDQCDFGMTVLDNQVYVLGGCFNDQMQEVPHPFGFCFNPDTMCWTSLPPMAHERCRFYLGALNGQLYAIGGEVDTSQSATPDTSLCEVYDPLAVKWSHIASLPTNRAQLAGTSCRGKLYVSGGTQDGMETACNQLWCYDPDVDQWSECAAMLTPRADHCMFTYNNHIYAMGGWSRMSDSGRRAATMSVDRYDIDNDTWETVQQMKQPRVYATSTLFQGHAYVVGGWNGGLYEQKCDSADILDLTTMQWLPDGLPMPQIWEHSSVSVHLPKTTTDA</sequence>
<dbReference type="Proteomes" id="UP001519460">
    <property type="component" value="Unassembled WGS sequence"/>
</dbReference>
<accession>A0ABD0JIU0</accession>
<dbReference type="SMART" id="SM00225">
    <property type="entry name" value="BTB"/>
    <property type="match status" value="1"/>
</dbReference>
<dbReference type="Gene3D" id="1.25.40.420">
    <property type="match status" value="1"/>
</dbReference>
<dbReference type="SUPFAM" id="SSF117281">
    <property type="entry name" value="Kelch motif"/>
    <property type="match status" value="1"/>
</dbReference>
<dbReference type="Gene3D" id="3.30.710.10">
    <property type="entry name" value="Potassium Channel Kv1.1, Chain A"/>
    <property type="match status" value="1"/>
</dbReference>
<dbReference type="Gene3D" id="2.120.10.80">
    <property type="entry name" value="Kelch-type beta propeller"/>
    <property type="match status" value="1"/>
</dbReference>
<dbReference type="PROSITE" id="PS50097">
    <property type="entry name" value="BTB"/>
    <property type="match status" value="1"/>
</dbReference>
<dbReference type="SMART" id="SM00875">
    <property type="entry name" value="BACK"/>
    <property type="match status" value="1"/>
</dbReference>
<dbReference type="AlphaFoldDB" id="A0ABD0JIU0"/>
<proteinExistence type="predicted"/>
<dbReference type="SMART" id="SM00612">
    <property type="entry name" value="Kelch"/>
    <property type="match status" value="5"/>
</dbReference>
<evidence type="ECO:0000256" key="1">
    <source>
        <dbReference type="ARBA" id="ARBA00022441"/>
    </source>
</evidence>
<organism evidence="4 5">
    <name type="scientific">Batillaria attramentaria</name>
    <dbReference type="NCBI Taxonomy" id="370345"/>
    <lineage>
        <taxon>Eukaryota</taxon>
        <taxon>Metazoa</taxon>
        <taxon>Spiralia</taxon>
        <taxon>Lophotrochozoa</taxon>
        <taxon>Mollusca</taxon>
        <taxon>Gastropoda</taxon>
        <taxon>Caenogastropoda</taxon>
        <taxon>Sorbeoconcha</taxon>
        <taxon>Cerithioidea</taxon>
        <taxon>Batillariidae</taxon>
        <taxon>Batillaria</taxon>
    </lineage>
</organism>
<keyword evidence="1" id="KW-0880">Kelch repeat</keyword>
<dbReference type="SUPFAM" id="SSF54695">
    <property type="entry name" value="POZ domain"/>
    <property type="match status" value="1"/>
</dbReference>
<dbReference type="InterPro" id="IPR017096">
    <property type="entry name" value="BTB-kelch_protein"/>
</dbReference>
<evidence type="ECO:0000313" key="5">
    <source>
        <dbReference type="Proteomes" id="UP001519460"/>
    </source>
</evidence>
<dbReference type="InterPro" id="IPR015915">
    <property type="entry name" value="Kelch-typ_b-propeller"/>
</dbReference>
<keyword evidence="5" id="KW-1185">Reference proteome</keyword>
<dbReference type="InterPro" id="IPR006652">
    <property type="entry name" value="Kelch_1"/>
</dbReference>